<accession>A0A067SAB5</accession>
<gene>
    <name evidence="1" type="ORF">GALMADRAFT_146850</name>
</gene>
<dbReference type="EMBL" id="KL142412">
    <property type="protein sequence ID" value="KDR67840.1"/>
    <property type="molecule type" value="Genomic_DNA"/>
</dbReference>
<reference evidence="2" key="1">
    <citation type="journal article" date="2014" name="Proc. Natl. Acad. Sci. U.S.A.">
        <title>Extensive sampling of basidiomycete genomes demonstrates inadequacy of the white-rot/brown-rot paradigm for wood decay fungi.</title>
        <authorList>
            <person name="Riley R."/>
            <person name="Salamov A.A."/>
            <person name="Brown D.W."/>
            <person name="Nagy L.G."/>
            <person name="Floudas D."/>
            <person name="Held B.W."/>
            <person name="Levasseur A."/>
            <person name="Lombard V."/>
            <person name="Morin E."/>
            <person name="Otillar R."/>
            <person name="Lindquist E.A."/>
            <person name="Sun H."/>
            <person name="LaButti K.M."/>
            <person name="Schmutz J."/>
            <person name="Jabbour D."/>
            <person name="Luo H."/>
            <person name="Baker S.E."/>
            <person name="Pisabarro A.G."/>
            <person name="Walton J.D."/>
            <person name="Blanchette R.A."/>
            <person name="Henrissat B."/>
            <person name="Martin F."/>
            <person name="Cullen D."/>
            <person name="Hibbett D.S."/>
            <person name="Grigoriev I.V."/>
        </authorList>
    </citation>
    <scope>NUCLEOTIDE SEQUENCE [LARGE SCALE GENOMIC DNA]</scope>
    <source>
        <strain evidence="2">CBS 339.88</strain>
    </source>
</reference>
<evidence type="ECO:0000313" key="1">
    <source>
        <dbReference type="EMBL" id="KDR67840.1"/>
    </source>
</evidence>
<sequence>MPTSVFLNIDLSYNPNVSAATDLAVTRLWTTLITRLPLIRSWSSIAPDLITAIFAGQYKACVLLKQEYNGPTKPAKPFNIHRVQNWLYELVHLVPPTNEGNQGDFYHLQQLDFDINLRI</sequence>
<dbReference type="HOGENOM" id="CLU_2061660_0_0_1"/>
<evidence type="ECO:0000313" key="2">
    <source>
        <dbReference type="Proteomes" id="UP000027222"/>
    </source>
</evidence>
<dbReference type="Proteomes" id="UP000027222">
    <property type="component" value="Unassembled WGS sequence"/>
</dbReference>
<name>A0A067SAB5_GALM3</name>
<keyword evidence="2" id="KW-1185">Reference proteome</keyword>
<organism evidence="1 2">
    <name type="scientific">Galerina marginata (strain CBS 339.88)</name>
    <dbReference type="NCBI Taxonomy" id="685588"/>
    <lineage>
        <taxon>Eukaryota</taxon>
        <taxon>Fungi</taxon>
        <taxon>Dikarya</taxon>
        <taxon>Basidiomycota</taxon>
        <taxon>Agaricomycotina</taxon>
        <taxon>Agaricomycetes</taxon>
        <taxon>Agaricomycetidae</taxon>
        <taxon>Agaricales</taxon>
        <taxon>Agaricineae</taxon>
        <taxon>Strophariaceae</taxon>
        <taxon>Galerina</taxon>
    </lineage>
</organism>
<dbReference type="AlphaFoldDB" id="A0A067SAB5"/>
<proteinExistence type="predicted"/>
<protein>
    <submittedName>
        <fullName evidence="1">Uncharacterized protein</fullName>
    </submittedName>
</protein>